<feature type="region of interest" description="Disordered" evidence="1">
    <location>
        <begin position="1290"/>
        <end position="1366"/>
    </location>
</feature>
<feature type="region of interest" description="Disordered" evidence="1">
    <location>
        <begin position="2329"/>
        <end position="2457"/>
    </location>
</feature>
<feature type="compositionally biased region" description="Basic and acidic residues" evidence="1">
    <location>
        <begin position="2996"/>
        <end position="3006"/>
    </location>
</feature>
<reference evidence="2" key="2">
    <citation type="submission" date="2011-03" db="EMBL/GenBank/DDBJ databases">
        <title>Comparative genomics and transcriptomics of Neospora caninum and Toxoplasma gondii.</title>
        <authorList>
            <person name="Reid A.J."/>
            <person name="Sohal A."/>
            <person name="Harris D."/>
            <person name="Quail M."/>
            <person name="Sanders M."/>
            <person name="Berriman M."/>
            <person name="Wastling J.M."/>
            <person name="Pain A."/>
        </authorList>
    </citation>
    <scope>NUCLEOTIDE SEQUENCE</scope>
    <source>
        <strain evidence="2">Liverpool</strain>
    </source>
</reference>
<feature type="compositionally biased region" description="Polar residues" evidence="1">
    <location>
        <begin position="949"/>
        <end position="959"/>
    </location>
</feature>
<feature type="compositionally biased region" description="Low complexity" evidence="1">
    <location>
        <begin position="2414"/>
        <end position="2430"/>
    </location>
</feature>
<feature type="compositionally biased region" description="Basic and acidic residues" evidence="1">
    <location>
        <begin position="482"/>
        <end position="501"/>
    </location>
</feature>
<feature type="region of interest" description="Disordered" evidence="1">
    <location>
        <begin position="915"/>
        <end position="1014"/>
    </location>
</feature>
<feature type="compositionally biased region" description="Low complexity" evidence="1">
    <location>
        <begin position="2906"/>
        <end position="2919"/>
    </location>
</feature>
<dbReference type="OMA" id="AFAWDWI"/>
<feature type="compositionally biased region" description="Low complexity" evidence="1">
    <location>
        <begin position="2670"/>
        <end position="2681"/>
    </location>
</feature>
<feature type="compositionally biased region" description="Basic and acidic residues" evidence="1">
    <location>
        <begin position="2865"/>
        <end position="2874"/>
    </location>
</feature>
<feature type="region of interest" description="Disordered" evidence="1">
    <location>
        <begin position="2759"/>
        <end position="3123"/>
    </location>
</feature>
<feature type="region of interest" description="Disordered" evidence="1">
    <location>
        <begin position="1108"/>
        <end position="1140"/>
    </location>
</feature>
<name>F0VE31_NEOCL</name>
<feature type="compositionally biased region" description="Low complexity" evidence="1">
    <location>
        <begin position="2648"/>
        <end position="2657"/>
    </location>
</feature>
<organism evidence="2 4">
    <name type="scientific">Neospora caninum (strain Liverpool)</name>
    <dbReference type="NCBI Taxonomy" id="572307"/>
    <lineage>
        <taxon>Eukaryota</taxon>
        <taxon>Sar</taxon>
        <taxon>Alveolata</taxon>
        <taxon>Apicomplexa</taxon>
        <taxon>Conoidasida</taxon>
        <taxon>Coccidia</taxon>
        <taxon>Eucoccidiorida</taxon>
        <taxon>Eimeriorina</taxon>
        <taxon>Sarcocystidae</taxon>
        <taxon>Neospora</taxon>
    </lineage>
</organism>
<feature type="compositionally biased region" description="Basic and acidic residues" evidence="1">
    <location>
        <begin position="984"/>
        <end position="1012"/>
    </location>
</feature>
<feature type="compositionally biased region" description="Low complexity" evidence="1">
    <location>
        <begin position="1565"/>
        <end position="1578"/>
    </location>
</feature>
<feature type="compositionally biased region" description="Low complexity" evidence="1">
    <location>
        <begin position="1960"/>
        <end position="1982"/>
    </location>
</feature>
<feature type="compositionally biased region" description="Low complexity" evidence="1">
    <location>
        <begin position="1514"/>
        <end position="1529"/>
    </location>
</feature>
<protein>
    <submittedName>
        <fullName evidence="2">Uncharacterized protein</fullName>
    </submittedName>
</protein>
<dbReference type="RefSeq" id="XP_003882007.1">
    <property type="nucleotide sequence ID" value="XM_003881958.1"/>
</dbReference>
<dbReference type="EMBL" id="FR823387">
    <property type="protein sequence ID" value="CBZ51974.1"/>
    <property type="molecule type" value="Genomic_DNA"/>
</dbReference>
<dbReference type="VEuPathDB" id="ToxoDB:NCLIV_017660"/>
<evidence type="ECO:0000313" key="3">
    <source>
        <dbReference type="EMBL" id="CEL65935.1"/>
    </source>
</evidence>
<reference evidence="2" key="1">
    <citation type="submission" date="2011-02" db="EMBL/GenBank/DDBJ databases">
        <authorList>
            <person name="Aslett M."/>
        </authorList>
    </citation>
    <scope>NUCLEOTIDE SEQUENCE</scope>
    <source>
        <strain evidence="2">Liverpool</strain>
    </source>
</reference>
<feature type="compositionally biased region" description="Low complexity" evidence="1">
    <location>
        <begin position="775"/>
        <end position="793"/>
    </location>
</feature>
<proteinExistence type="predicted"/>
<accession>F0VE31</accession>
<feature type="compositionally biased region" description="Acidic residues" evidence="1">
    <location>
        <begin position="309"/>
        <end position="323"/>
    </location>
</feature>
<gene>
    <name evidence="3" type="ORF">BN1204_017660</name>
    <name evidence="2" type="ORF">NCLIV_017660</name>
</gene>
<feature type="compositionally biased region" description="Polar residues" evidence="1">
    <location>
        <begin position="2207"/>
        <end position="2221"/>
    </location>
</feature>
<feature type="compositionally biased region" description="Low complexity" evidence="1">
    <location>
        <begin position="648"/>
        <end position="663"/>
    </location>
</feature>
<feature type="compositionally biased region" description="Polar residues" evidence="1">
    <location>
        <begin position="2715"/>
        <end position="2725"/>
    </location>
</feature>
<dbReference type="OrthoDB" id="331894at2759"/>
<feature type="region of interest" description="Disordered" evidence="1">
    <location>
        <begin position="2574"/>
        <end position="2598"/>
    </location>
</feature>
<feature type="compositionally biased region" description="Low complexity" evidence="1">
    <location>
        <begin position="114"/>
        <end position="128"/>
    </location>
</feature>
<dbReference type="Proteomes" id="UP000007494">
    <property type="component" value="Chromosome VI"/>
</dbReference>
<feature type="region of interest" description="Disordered" evidence="1">
    <location>
        <begin position="29"/>
        <end position="53"/>
    </location>
</feature>
<feature type="compositionally biased region" description="Polar residues" evidence="1">
    <location>
        <begin position="2259"/>
        <end position="2268"/>
    </location>
</feature>
<feature type="compositionally biased region" description="Basic and acidic residues" evidence="1">
    <location>
        <begin position="3024"/>
        <end position="3039"/>
    </location>
</feature>
<feature type="region of interest" description="Disordered" evidence="1">
    <location>
        <begin position="1944"/>
        <end position="1982"/>
    </location>
</feature>
<feature type="compositionally biased region" description="Basic and acidic residues" evidence="1">
    <location>
        <begin position="1479"/>
        <end position="1488"/>
    </location>
</feature>
<feature type="region of interest" description="Disordered" evidence="1">
    <location>
        <begin position="648"/>
        <end position="676"/>
    </location>
</feature>
<feature type="compositionally biased region" description="Low complexity" evidence="1">
    <location>
        <begin position="1351"/>
        <end position="1361"/>
    </location>
</feature>
<feature type="compositionally biased region" description="Low complexity" evidence="1">
    <location>
        <begin position="1316"/>
        <end position="1338"/>
    </location>
</feature>
<feature type="region of interest" description="Disordered" evidence="1">
    <location>
        <begin position="284"/>
        <end position="416"/>
    </location>
</feature>
<feature type="compositionally biased region" description="Polar residues" evidence="1">
    <location>
        <begin position="1489"/>
        <end position="1509"/>
    </location>
</feature>
<feature type="compositionally biased region" description="Basic and acidic residues" evidence="1">
    <location>
        <begin position="1743"/>
        <end position="1763"/>
    </location>
</feature>
<dbReference type="EMBL" id="LN714480">
    <property type="protein sequence ID" value="CEL65935.1"/>
    <property type="molecule type" value="Genomic_DNA"/>
</dbReference>
<reference evidence="4" key="3">
    <citation type="journal article" date="2012" name="PLoS Pathog.">
        <title>Comparative genomics of the apicomplexan parasites Toxoplasma gondii and Neospora caninum: Coccidia differing in host range and transmission strategy.</title>
        <authorList>
            <person name="Reid A.J."/>
            <person name="Vermont S.J."/>
            <person name="Cotton J.A."/>
            <person name="Harris D."/>
            <person name="Hill-Cawthorne G.A."/>
            <person name="Konen-Waisman S."/>
            <person name="Latham S.M."/>
            <person name="Mourier T."/>
            <person name="Norton R."/>
            <person name="Quail M.A."/>
            <person name="Sanders M."/>
            <person name="Shanmugam D."/>
            <person name="Sohal A."/>
            <person name="Wasmuth J.D."/>
            <person name="Brunk B."/>
            <person name="Grigg M.E."/>
            <person name="Howard J.C."/>
            <person name="Parkinson J."/>
            <person name="Roos D.S."/>
            <person name="Trees A.J."/>
            <person name="Berriman M."/>
            <person name="Pain A."/>
            <person name="Wastling J.M."/>
        </authorList>
    </citation>
    <scope>NUCLEOTIDE SEQUENCE [LARGE SCALE GENOMIC DNA]</scope>
    <source>
        <strain evidence="4">Liverpool</strain>
    </source>
</reference>
<feature type="region of interest" description="Disordered" evidence="1">
    <location>
        <begin position="773"/>
        <end position="793"/>
    </location>
</feature>
<feature type="region of interest" description="Disordered" evidence="1">
    <location>
        <begin position="2197"/>
        <end position="2269"/>
    </location>
</feature>
<feature type="region of interest" description="Disordered" evidence="1">
    <location>
        <begin position="1734"/>
        <end position="1771"/>
    </location>
</feature>
<evidence type="ECO:0000313" key="2">
    <source>
        <dbReference type="EMBL" id="CBZ51974.1"/>
    </source>
</evidence>
<feature type="compositionally biased region" description="Low complexity" evidence="1">
    <location>
        <begin position="2835"/>
        <end position="2854"/>
    </location>
</feature>
<dbReference type="GeneID" id="13444682"/>
<keyword evidence="4" id="KW-1185">Reference proteome</keyword>
<feature type="region of interest" description="Disordered" evidence="1">
    <location>
        <begin position="2618"/>
        <end position="2729"/>
    </location>
</feature>
<evidence type="ECO:0000313" key="4">
    <source>
        <dbReference type="Proteomes" id="UP000007494"/>
    </source>
</evidence>
<feature type="compositionally biased region" description="Basic and acidic residues" evidence="1">
    <location>
        <begin position="921"/>
        <end position="947"/>
    </location>
</feature>
<feature type="compositionally biased region" description="Basic and acidic residues" evidence="1">
    <location>
        <begin position="2130"/>
        <end position="2153"/>
    </location>
</feature>
<evidence type="ECO:0000256" key="1">
    <source>
        <dbReference type="SAM" id="MobiDB-lite"/>
    </source>
</evidence>
<dbReference type="InParanoid" id="F0VE31"/>
<feature type="region of interest" description="Disordered" evidence="1">
    <location>
        <begin position="105"/>
        <end position="148"/>
    </location>
</feature>
<feature type="compositionally biased region" description="Low complexity" evidence="1">
    <location>
        <begin position="136"/>
        <end position="146"/>
    </location>
</feature>
<reference evidence="3" key="4">
    <citation type="journal article" date="2015" name="PLoS ONE">
        <title>Comprehensive Evaluation of Toxoplasma gondii VEG and Neospora caninum LIV Genomes with Tachyzoite Stage Transcriptome and Proteome Defines Novel Transcript Features.</title>
        <authorList>
            <person name="Ramaprasad A."/>
            <person name="Mourier T."/>
            <person name="Naeem R."/>
            <person name="Malas T.B."/>
            <person name="Moussa E."/>
            <person name="Panigrahi A."/>
            <person name="Vermont S.J."/>
            <person name="Otto T.D."/>
            <person name="Wastling J."/>
            <person name="Pain A."/>
        </authorList>
    </citation>
    <scope>NUCLEOTIDE SEQUENCE</scope>
    <source>
        <strain evidence="3">Liverpool</strain>
    </source>
</reference>
<feature type="compositionally biased region" description="Gly residues" evidence="1">
    <location>
        <begin position="2438"/>
        <end position="2447"/>
    </location>
</feature>
<feature type="region of interest" description="Disordered" evidence="1">
    <location>
        <begin position="1552"/>
        <end position="1663"/>
    </location>
</feature>
<feature type="compositionally biased region" description="Basic and acidic residues" evidence="1">
    <location>
        <begin position="383"/>
        <end position="397"/>
    </location>
</feature>
<sequence length="3381" mass="355386">MPLPGHPPSASSTCHASSLYAAGLVEGSLGGSSSAGAEGKASSSRAADGSSSSALLNGEASMMTAAAPSPFAPTASLSVFCEASQNAVETAPQLTVADWSGGRSAQASSATLQPPASNSASAAVQSAAGRRRGRSPGRALPPSSSPVAGAFHQPLQREIVLMHRLTQEQFQQRLADVRRYRRTLQVINFRNTVFPSAYSAALFLSAAEKAPQLTKVLMYYFDSLPPAQYRVFCYGLARCRHIRHVDANATGASGLSAWRTLLLLNRLKTFPDIRHVTLSGNELESFRGGRRRFPPASKAAGELSRASSDSEDLDEEERQEEESEWARDSDYAVADEAEDADGKTREDKRDKASEQEIDVCSAQNAHQSKDKRQASRAPGTGKAEIKRSRTVPGERGKGTQKKPPVELASGDDTELPTKTKLVEHTASEACLDRASSSVEESEVTNSRDVDEDLEVAAKQLLAQVLADVRAGRRAVRRRRHFPRTDEKSEHCSIPTRLDERETSSLSPAVSFIGEENETRAVYALRDLMVGGVVCLQIKECALAQQSQLSVWVLNSCHLLRLRQFDLGKGDRSLALVLPDEKDPPTNDELLRRICRMSRQLWTQRKQSSDILTPFHAVDDWQETMLPYFWLYALLDCMLLYAHNHPSSSVTPSSSSGPSLPGSDKSGESRLSSRGDGPSLPFAGASYASKLKYPHLLRQPLVRVWMPPQEPLQGSGTTLKLPPGSSAFCYALLVGRVGDRCLVRWLSRRQFSEYLEKDQLACKESLAFPFHGRDASTSSSTRATNGSPSSASSASSDLAAVFSRYTALNPFPPLCPVCVPLSSSSSCPSSDGSFAPGVSAGGAHQSQVPRGRTSSRLAAVAAAGALHGAASASSLYSGGPENSPQMRRKRELESFFGRFDAAVPVSRVEPAAFAWDWIQGPSEEKPDAEDARDERQGAEGSSFDREELVTSANRSSSTPLKSKDGAKDDPEGRERGDMPPIKTEFVGKEGSDKRDDKRQRGVAKGGEERKSEEGIGVGSWVEVDVGGEEDASKPFVTAIGVVCQIDQAPVGTPPLTLPPWQAPSCAFNPQVGLAVAASRYSSCGRSTSGAHRSLLTGRLRISLLHTKPAQTGAAPSQVGKGASSRTTANPVGKHAASGGGGKGCDAGRLVTVSFNRVRPLQVLMAPKDAWTLSAVRQQIAKVKDDAEQHGAEKRIWGFGGALGSCVLLPKEWGIDAAERDFGASRAFPVALSHSSKASGQSCPETPPAAPLVLHSKLLHLLEADRLEFVQKAMQHPRQLIVHFGLGTPSVPASSPSSAIHSRRGHGGSSQRGGGSGASAACGPSSAASRTSSETSQEASPRLGSSTADKGSTDSSQTSSLSTGVGVNPNSGLMASGAATVICAARGESSQAGEERKGTASTVGGHHGNTVSAGWNAHMKHLSHDTIPGFRRLDYTPFLSPPSPQAGFFTLLDGRGGAIQSHTGQGKARAEVPASLSSEKTSGEGADRKTQGQSLQGVDSGSASQAASQCPSVGEGASAGRSASSRRPSSPQQYEVFDPDSACRQDSLFAACNGSAAEAPPPDRKSGPPSFGAPGPGTSPQGVSSAGQKKRSTGGTSKEAKGGLGGSKTTASSQGGKAAQNKRSRLAYSPTTAGKARSVGSDKSMSPPPFRLDRERSPSPIDGATCSLRSQQVVFLGGSLSDAMQIDSCAAADASVFPSCSTSVLQRGLSRSGERSAVSSVAARSEAWVPCSKDRGGSRLAGAKVGEKSGKGAKRGREAKAERPGSPRARSLDSSGANLVLCVVISDDETAGRKKLFTGESDRKAKPGPELGLELSRQGTQGKTRGGDISASSGCLPTQVMARGPLAGRFHLAAGEGEEARTTRTIPGRRRRTHLETAEGKRRKIDEVRREQDADEAQLLWRLSLPCPVLSPREEEGEVRLSGIDIGEEGSRTELYALDQAIRHTSAEGSSQVSRHAIVQDASSTSTSRESSPASSRSCSPPASPVAVSCGAHAPFTLHLSRGTPESFTKDCLSSPVLAENPLLPPARQPLAAAEWQLIKNALHLLRGRGVCGLICEAGGPRLSPRVQEETEQHICLPLTADVWHVDEDRSDSVHSATATNGVARDCIMGGEGVSSNSLQARPEGEGSVLSENRRPSNDRRSGAEEAMARSEELPRERPARPCFWRLNDDSLNQLRCFLEFSVSRRQFRMLQEEHFSSCPAAVKRRPSQHTPGQQSPLFSCSSHDAAGIPQNPSTSSEGDALPSSRELGERTNGNGAVFPRSSSAASVSPQGEAMLNGSACRAPENRGGLRQESATCICLDCCTCCVSDRASQRHESSDILGPLLVAVSPRPPVASRRDKSKSSRFSGERPPPPESAPARAAVMRSSRAGTETASGVPGLESGVSGTETAGGDTSLGTGFSGGPTGNPGGGAVSREGSSTTATAEGTATSGAGKKRGRGKGNAGTGGHSHGWKSSWDRVGGVSGEYRSDTQDIYRRYAEAILEQQARRRRRQLKCDGRLGSFGWRRDQFLRQLREGGIRDDVTDAEAVEGEHEEPHETDGVSYLGESVEDRLYRVMCHLAESGDLWGTHRGRENRRFGVAPGSSDPTASGAGGDPSASYFVGRRDMRRPWESAEVGLFVSGDDMSGLDTEKDEEDPTVQRRLRRERRAAANEAAAAAAATEDGPPGSGAGGSVSARGGSVPSPQDHSRQNRSSSATAGGTAKKIPTSNRRVGKSRKASGSPSETPLPTVNLPPIASLSEAYAAEQPCPVHLEEVMDAAIPSVDGDGSRRREDLLTSSGSPNAPPLGAESCRARQGRESQQQGVCGPSSASFTSSDQACAQQGVHRRPSREPVHLGTSSGIPGSASQAGAPSGSQASDGWSTRTNKRTTGDGDRQAEQDGFLTSPEVEAATQDPQIPSEALGRASQATSDNAFSSDSESSVSTGGPAAASEGGSISETVDVSSPAAVGSPRTDGEGNGESQGPRTEVPCVWKPANSCGKGTREPLEAGSLSGDQNSLSPEHRSSRELRTQETPPRESVQPTAAQSSSRREHDGSRQGARRDLSPAAGVAPPHVRVSSSSPRSVGREGNGADSATGHRASTPARRTQLYESRLHGSGSPVGSRSGHASPRRQATAGGTQHAKLGKGATGAVDHAITLGSLQLQLQHVQHQQHQLAKYREQFQQHIAQQQLVHLRQWVRHPAAPAYYAVHGFPRHGPVFATQAAFGSGGGGGWGAGGASLHYSPVQVLQCVSDSAPALASTRCVPRSQAGPELVGVHATTPLPADAGPLTVAVADVRASAVPTVRKIELRPVQAPEGPCPPGALGSAAASPVGVSKAVSVIDQRSSLGRERDPRGMENEMSPAFAEVGRRAAAGMNGTHGTAALDGERLPERGYAVEQVIDLTEDE</sequence>
<feature type="region of interest" description="Disordered" evidence="1">
    <location>
        <begin position="2110"/>
        <end position="2153"/>
    </location>
</feature>
<feature type="compositionally biased region" description="Gly residues" evidence="1">
    <location>
        <begin position="2397"/>
        <end position="2410"/>
    </location>
</feature>
<feature type="compositionally biased region" description="Basic and acidic residues" evidence="1">
    <location>
        <begin position="340"/>
        <end position="354"/>
    </location>
</feature>
<feature type="region of interest" description="Disordered" evidence="1">
    <location>
        <begin position="1457"/>
        <end position="1535"/>
    </location>
</feature>
<feature type="compositionally biased region" description="Polar residues" evidence="1">
    <location>
        <begin position="2795"/>
        <end position="2817"/>
    </location>
</feature>
<feature type="compositionally biased region" description="Gly residues" evidence="1">
    <location>
        <begin position="1305"/>
        <end position="1315"/>
    </location>
</feature>
<feature type="compositionally biased region" description="Basic and acidic residues" evidence="1">
    <location>
        <begin position="960"/>
        <end position="976"/>
    </location>
</feature>
<feature type="region of interest" description="Disordered" evidence="1">
    <location>
        <begin position="1793"/>
        <end position="1832"/>
    </location>
</feature>
<feature type="region of interest" description="Disordered" evidence="1">
    <location>
        <begin position="481"/>
        <end position="501"/>
    </location>
</feature>
<feature type="compositionally biased region" description="Low complexity" evidence="1">
    <location>
        <begin position="3047"/>
        <end position="3059"/>
    </location>
</feature>
<dbReference type="eggNOG" id="ENOG502QYWA">
    <property type="taxonomic scope" value="Eukaryota"/>
</dbReference>